<sequence>MTDFSKQEIIKTSIPGLLIIERPVYADERGFFREVFRLKELEEEIGQKFNIVQANHSHSLPRVIRALHAENWNKLVYPLAGKVFTAIVDIRPPKDWQIRCVLMGINLSIICIWLMLIMTVRTQWLLLGMIRILTSNGL</sequence>
<keyword evidence="1" id="KW-1133">Transmembrane helix</keyword>
<dbReference type="PANTHER" id="PTHR21047">
    <property type="entry name" value="DTDP-6-DEOXY-D-GLUCOSE-3,5 EPIMERASE"/>
    <property type="match status" value="1"/>
</dbReference>
<comment type="caution">
    <text evidence="2">The sequence shown here is derived from an EMBL/GenBank/DDBJ whole genome shotgun (WGS) entry which is preliminary data.</text>
</comment>
<dbReference type="EMBL" id="LCAE01000046">
    <property type="protein sequence ID" value="KKR84415.1"/>
    <property type="molecule type" value="Genomic_DNA"/>
</dbReference>
<evidence type="ECO:0000313" key="3">
    <source>
        <dbReference type="Proteomes" id="UP000033858"/>
    </source>
</evidence>
<dbReference type="GO" id="GO:0005829">
    <property type="term" value="C:cytosol"/>
    <property type="evidence" value="ECO:0007669"/>
    <property type="project" value="TreeGrafter"/>
</dbReference>
<dbReference type="SUPFAM" id="SSF51182">
    <property type="entry name" value="RmlC-like cupins"/>
    <property type="match status" value="1"/>
</dbReference>
<protein>
    <submittedName>
        <fullName evidence="2">dTDP-4-dehydrorhamnose 3,5-epimerase</fullName>
    </submittedName>
</protein>
<organism evidence="2 3">
    <name type="scientific">Candidatus Woesebacteria bacterium GW2011_GWB1_41_10</name>
    <dbReference type="NCBI Taxonomy" id="1618577"/>
    <lineage>
        <taxon>Bacteria</taxon>
        <taxon>Candidatus Woeseibacteriota</taxon>
    </lineage>
</organism>
<keyword evidence="1" id="KW-0472">Membrane</keyword>
<accession>A0A0G0WJ67</accession>
<keyword evidence="1" id="KW-0812">Transmembrane</keyword>
<dbReference type="GO" id="GO:0008830">
    <property type="term" value="F:dTDP-4-dehydrorhamnose 3,5-epimerase activity"/>
    <property type="evidence" value="ECO:0007669"/>
    <property type="project" value="InterPro"/>
</dbReference>
<evidence type="ECO:0000313" key="2">
    <source>
        <dbReference type="EMBL" id="KKR84415.1"/>
    </source>
</evidence>
<dbReference type="InterPro" id="IPR000888">
    <property type="entry name" value="RmlC-like"/>
</dbReference>
<dbReference type="InterPro" id="IPR011051">
    <property type="entry name" value="RmlC_Cupin_sf"/>
</dbReference>
<dbReference type="AlphaFoldDB" id="A0A0G0WJ67"/>
<name>A0A0G0WJ67_9BACT</name>
<dbReference type="Pfam" id="PF00908">
    <property type="entry name" value="dTDP_sugar_isom"/>
    <property type="match status" value="1"/>
</dbReference>
<evidence type="ECO:0000256" key="1">
    <source>
        <dbReference type="SAM" id="Phobius"/>
    </source>
</evidence>
<proteinExistence type="predicted"/>
<reference evidence="2 3" key="1">
    <citation type="journal article" date="2015" name="Nature">
        <title>rRNA introns, odd ribosomes, and small enigmatic genomes across a large radiation of phyla.</title>
        <authorList>
            <person name="Brown C.T."/>
            <person name="Hug L.A."/>
            <person name="Thomas B.C."/>
            <person name="Sharon I."/>
            <person name="Castelle C.J."/>
            <person name="Singh A."/>
            <person name="Wilkins M.J."/>
            <person name="Williams K.H."/>
            <person name="Banfield J.F."/>
        </authorList>
    </citation>
    <scope>NUCLEOTIDE SEQUENCE [LARGE SCALE GENOMIC DNA]</scope>
</reference>
<dbReference type="InterPro" id="IPR014710">
    <property type="entry name" value="RmlC-like_jellyroll"/>
</dbReference>
<dbReference type="Gene3D" id="2.60.120.10">
    <property type="entry name" value="Jelly Rolls"/>
    <property type="match status" value="1"/>
</dbReference>
<gene>
    <name evidence="2" type="ORF">UU32_C0046G0005</name>
</gene>
<dbReference type="Proteomes" id="UP000033858">
    <property type="component" value="Unassembled WGS sequence"/>
</dbReference>
<dbReference type="PANTHER" id="PTHR21047:SF2">
    <property type="entry name" value="THYMIDINE DIPHOSPHO-4-KETO-RHAMNOSE 3,5-EPIMERASE"/>
    <property type="match status" value="1"/>
</dbReference>
<dbReference type="GO" id="GO:0000271">
    <property type="term" value="P:polysaccharide biosynthetic process"/>
    <property type="evidence" value="ECO:0007669"/>
    <property type="project" value="TreeGrafter"/>
</dbReference>
<feature type="transmembrane region" description="Helical" evidence="1">
    <location>
        <begin position="100"/>
        <end position="120"/>
    </location>
</feature>